<dbReference type="STRING" id="1447872.A0A1J9P0Y4"/>
<dbReference type="EMBL" id="LGRN01001073">
    <property type="protein sequence ID" value="OJD09878.1"/>
    <property type="molecule type" value="Genomic_DNA"/>
</dbReference>
<evidence type="ECO:0000256" key="1">
    <source>
        <dbReference type="SAM" id="MobiDB-lite"/>
    </source>
</evidence>
<dbReference type="Proteomes" id="UP000182235">
    <property type="component" value="Unassembled WGS sequence"/>
</dbReference>
<protein>
    <submittedName>
        <fullName evidence="2">Uncharacterized protein</fullName>
    </submittedName>
</protein>
<dbReference type="VEuPathDB" id="FungiDB:AJ78_08884"/>
<dbReference type="Pfam" id="PF11917">
    <property type="entry name" value="DUF3435"/>
    <property type="match status" value="1"/>
</dbReference>
<accession>A0A1J9P0Y4</accession>
<feature type="region of interest" description="Disordered" evidence="1">
    <location>
        <begin position="1"/>
        <end position="66"/>
    </location>
</feature>
<feature type="compositionally biased region" description="Basic and acidic residues" evidence="1">
    <location>
        <begin position="24"/>
        <end position="66"/>
    </location>
</feature>
<comment type="caution">
    <text evidence="2">The sequence shown here is derived from an EMBL/GenBank/DDBJ whole genome shotgun (WGS) entry which is preliminary data.</text>
</comment>
<sequence length="285" mass="33053">MPASHEADGCRLFNDESNYAEDVFSEHSDDNTDGTERIDSDDSEDSKNSNDSNNSDKEISEDDKLSSLKHYEVEKTTLDVKRLQQRRLKKTMIDNMDRVIELIADEKKLSREKRPEEPMYVDDLAEYLRVLLVTNEMEFLIEWLRVELILFCQVTGVTGNRPDALTQLRYRDLKLTLVRDPYSSAPRLCVGLIAHFTKTFLGMKDVNTFWLLEIIYDSTLVLSSHVFLLEMLFHIRAFKSPGIRRPEDLYSLGVLNGLNQQELSLWNDLADLFIFCLAVREEDDV</sequence>
<keyword evidence="3" id="KW-1185">Reference proteome</keyword>
<dbReference type="InterPro" id="IPR021842">
    <property type="entry name" value="DUF3435"/>
</dbReference>
<organism evidence="2 3">
    <name type="scientific">Emergomyces pasteurianus Ep9510</name>
    <dbReference type="NCBI Taxonomy" id="1447872"/>
    <lineage>
        <taxon>Eukaryota</taxon>
        <taxon>Fungi</taxon>
        <taxon>Dikarya</taxon>
        <taxon>Ascomycota</taxon>
        <taxon>Pezizomycotina</taxon>
        <taxon>Eurotiomycetes</taxon>
        <taxon>Eurotiomycetidae</taxon>
        <taxon>Onygenales</taxon>
        <taxon>Ajellomycetaceae</taxon>
        <taxon>Emergomyces</taxon>
    </lineage>
</organism>
<dbReference type="PANTHER" id="PTHR37535">
    <property type="entry name" value="FLUG DOMAIN PROTEIN"/>
    <property type="match status" value="1"/>
</dbReference>
<dbReference type="PANTHER" id="PTHR37535:SF2">
    <property type="entry name" value="FINGER DOMAIN PROTEIN, PUTATIVE (AFU_ORTHOLOGUE AFUA_6G09300)-RELATED"/>
    <property type="match status" value="1"/>
</dbReference>
<name>A0A1J9P0Y4_9EURO</name>
<evidence type="ECO:0000313" key="2">
    <source>
        <dbReference type="EMBL" id="OJD09878.1"/>
    </source>
</evidence>
<proteinExistence type="predicted"/>
<gene>
    <name evidence="2" type="ORF">AJ78_08884</name>
</gene>
<reference evidence="2 3" key="1">
    <citation type="submission" date="2015-07" db="EMBL/GenBank/DDBJ databases">
        <title>Emmonsia species relationships and genome sequence.</title>
        <authorList>
            <consortium name="The Broad Institute Genomics Platform"/>
            <person name="Cuomo C.A."/>
            <person name="Munoz J.F."/>
            <person name="Imamovic A."/>
            <person name="Priest M.E."/>
            <person name="Young S."/>
            <person name="Clay O.K."/>
            <person name="McEwen J.G."/>
        </authorList>
    </citation>
    <scope>NUCLEOTIDE SEQUENCE [LARGE SCALE GENOMIC DNA]</scope>
    <source>
        <strain evidence="2 3">UAMH 9510</strain>
    </source>
</reference>
<evidence type="ECO:0000313" key="3">
    <source>
        <dbReference type="Proteomes" id="UP000182235"/>
    </source>
</evidence>
<dbReference type="AlphaFoldDB" id="A0A1J9P0Y4"/>
<dbReference type="OrthoDB" id="4205762at2759"/>